<evidence type="ECO:0000256" key="1">
    <source>
        <dbReference type="ARBA" id="ARBA00022679"/>
    </source>
</evidence>
<keyword evidence="3 6" id="KW-0418">Kinase</keyword>
<dbReference type="STRING" id="234267.Acid_5780"/>
<dbReference type="Gene3D" id="1.10.510.10">
    <property type="entry name" value="Transferase(Phosphotransferase) domain 1"/>
    <property type="match status" value="1"/>
</dbReference>
<dbReference type="InterPro" id="IPR011009">
    <property type="entry name" value="Kinase-like_dom_sf"/>
</dbReference>
<dbReference type="KEGG" id="sus:Acid_5780"/>
<dbReference type="Pfam" id="PF13191">
    <property type="entry name" value="AAA_16"/>
    <property type="match status" value="1"/>
</dbReference>
<dbReference type="InterPro" id="IPR041664">
    <property type="entry name" value="AAA_16"/>
</dbReference>
<dbReference type="HOGENOM" id="CLU_267746_0_0_0"/>
<feature type="domain" description="Protein kinase" evidence="5">
    <location>
        <begin position="40"/>
        <end position="300"/>
    </location>
</feature>
<dbReference type="InterPro" id="IPR027417">
    <property type="entry name" value="P-loop_NTPase"/>
</dbReference>
<dbReference type="PROSITE" id="PS50011">
    <property type="entry name" value="PROTEIN_KINASE_DOM"/>
    <property type="match status" value="1"/>
</dbReference>
<name>Q01UE3_SOLUE</name>
<evidence type="ECO:0000256" key="4">
    <source>
        <dbReference type="ARBA" id="ARBA00022840"/>
    </source>
</evidence>
<dbReference type="Gene3D" id="3.40.50.300">
    <property type="entry name" value="P-loop containing nucleotide triphosphate hydrolases"/>
    <property type="match status" value="1"/>
</dbReference>
<gene>
    <name evidence="6" type="ordered locus">Acid_5780</name>
</gene>
<organism evidence="6">
    <name type="scientific">Solibacter usitatus (strain Ellin6076)</name>
    <dbReference type="NCBI Taxonomy" id="234267"/>
    <lineage>
        <taxon>Bacteria</taxon>
        <taxon>Pseudomonadati</taxon>
        <taxon>Acidobacteriota</taxon>
        <taxon>Terriglobia</taxon>
        <taxon>Bryobacterales</taxon>
        <taxon>Solibacteraceae</taxon>
        <taxon>Candidatus Solibacter</taxon>
    </lineage>
</organism>
<dbReference type="InParanoid" id="Q01UE3"/>
<keyword evidence="4" id="KW-0067">ATP-binding</keyword>
<dbReference type="GO" id="GO:0004674">
    <property type="term" value="F:protein serine/threonine kinase activity"/>
    <property type="evidence" value="ECO:0007669"/>
    <property type="project" value="UniProtKB-KW"/>
</dbReference>
<evidence type="ECO:0000256" key="2">
    <source>
        <dbReference type="ARBA" id="ARBA00022741"/>
    </source>
</evidence>
<evidence type="ECO:0000313" key="6">
    <source>
        <dbReference type="EMBL" id="ABJ86727.1"/>
    </source>
</evidence>
<dbReference type="SMART" id="SM00220">
    <property type="entry name" value="S_TKc"/>
    <property type="match status" value="1"/>
</dbReference>
<sequence length="1230" mass="134858">MSDSDIPKELMETVSLHEGTAAAPLQAPGELPESFGSGRYRVTRRLGEGGQKWVYLGRDAALDRDVVISVLRTGQFDPAQVSRLRREAMTMARFGAHPNIVTVFDIGEEQGQTYVITEFVEGGSVADLLDRHQERPLPLEQVLQFTEQLAGALQHAHAAGIVHRDVKPANVWLTREGTAKLGDFGLASAAQIADPGFEGGIVGTPYYMAPEQAQGNPPNPQNDIYALGAMVYEMATGRLPFRAATLLGIIAQHVHTAPVAPSWHNAGLPKALERLILRLLSKKPEDRPDAGTVAAQVRTIASSAAARMDVAAHYDETSLSRLAEGVFVGREQIMASMRQTLNEAIPGQLRLLLLTGEPGSGKTRICAQLATYAGLRGVRVLTGQCYEGQGAPAFWPWLQIVRDYCKDLSAQQLMELMGQSAADIAQVVPEVRAILPELPPPPVLEPDKARFRFFDSVATFLRNAGRRQPLMLTLDDLHWADPASLLLLEFLGRELAGTPILLLGTYRDAEVDRQHPLTRTLGQLVHLGIGRKIPLEGLSPADIAQYVEMTSGVEPSDALVAAAHRQTGGNALFLTEVVRLLVSEGRLRDLGHGDNIYIPIPLSVREVIHRRVNGLSPECYRLLTTASVIGRNFNLKVLQELQQIPEDELLDLLEQAASTRVIEEVEGQPGEYSFSHALIRDTLYEQLSATRRSRLHLRIAQAIERTYSGALDLHLSALAYHFSQAPFPENAGPAIEYSLRAAERATSQLAYEESASLYQRAVDAAANQPGQELLLCELLVALGEAQLRASLPDRSRATLEQAAALAQKLGSGTLLARAVLAIAPTAIGVRYGQTDHVLIKLLEDALRQTDPADSAIRARLLAQLSLAHYHAPKEERLRLSQEAVEMARRIGGADALLPALYSRSIALMGFEKAGERLEVASEMVRTAELVHNKEMVLRGHYGRFRELLELGERPALDEALQRYGIAAEELRQPAHSWLSPFGQSIIALIEGRLAEAESLATEAAAIGRRAQDANTPLFFSVVLVTLRGLQGRSGEVLERVRTFIEAYPTIKSWRATLAKMYMDVDRPDDARRELELLASHDFIDHPRDGAFVVGMALLAQVVAWLKDEARARLLYDLLLPFAERNVVIGTSAVYYGPMGRHLGLLAGTLSRWEDAEAHFNLSMEMCRQINAPPFLAYSQLECGAMLLESGVPGKRPRAAALLREALDAGERLGMFKVKRDAERLIVNVNG</sequence>
<dbReference type="PANTHER" id="PTHR43289">
    <property type="entry name" value="MITOGEN-ACTIVATED PROTEIN KINASE KINASE KINASE 20-RELATED"/>
    <property type="match status" value="1"/>
</dbReference>
<dbReference type="OrthoDB" id="9816555at2"/>
<dbReference type="CDD" id="cd14014">
    <property type="entry name" value="STKc_PknB_like"/>
    <property type="match status" value="1"/>
</dbReference>
<keyword evidence="2" id="KW-0547">Nucleotide-binding</keyword>
<dbReference type="Gene3D" id="3.30.200.20">
    <property type="entry name" value="Phosphorylase Kinase, domain 1"/>
    <property type="match status" value="1"/>
</dbReference>
<dbReference type="eggNOG" id="COG0515">
    <property type="taxonomic scope" value="Bacteria"/>
</dbReference>
<dbReference type="InterPro" id="IPR011990">
    <property type="entry name" value="TPR-like_helical_dom_sf"/>
</dbReference>
<dbReference type="SUPFAM" id="SSF52540">
    <property type="entry name" value="P-loop containing nucleoside triphosphate hydrolases"/>
    <property type="match status" value="1"/>
</dbReference>
<protein>
    <submittedName>
        <fullName evidence="6">Serine/threonine protein kinase</fullName>
    </submittedName>
</protein>
<proteinExistence type="predicted"/>
<dbReference type="GO" id="GO:0005524">
    <property type="term" value="F:ATP binding"/>
    <property type="evidence" value="ECO:0007669"/>
    <property type="project" value="UniProtKB-KW"/>
</dbReference>
<keyword evidence="1" id="KW-0808">Transferase</keyword>
<dbReference type="AlphaFoldDB" id="Q01UE3"/>
<dbReference type="SUPFAM" id="SSF56112">
    <property type="entry name" value="Protein kinase-like (PK-like)"/>
    <property type="match status" value="1"/>
</dbReference>
<dbReference type="Gene3D" id="1.25.40.10">
    <property type="entry name" value="Tetratricopeptide repeat domain"/>
    <property type="match status" value="1"/>
</dbReference>
<dbReference type="EMBL" id="CP000473">
    <property type="protein sequence ID" value="ABJ86727.1"/>
    <property type="molecule type" value="Genomic_DNA"/>
</dbReference>
<dbReference type="PANTHER" id="PTHR43289:SF34">
    <property type="entry name" value="SERINE_THREONINE-PROTEIN KINASE YBDM-RELATED"/>
    <property type="match status" value="1"/>
</dbReference>
<dbReference type="Pfam" id="PF00069">
    <property type="entry name" value="Pkinase"/>
    <property type="match status" value="1"/>
</dbReference>
<evidence type="ECO:0000256" key="3">
    <source>
        <dbReference type="ARBA" id="ARBA00022777"/>
    </source>
</evidence>
<dbReference type="InterPro" id="IPR000719">
    <property type="entry name" value="Prot_kinase_dom"/>
</dbReference>
<accession>Q01UE3</accession>
<evidence type="ECO:0000259" key="5">
    <source>
        <dbReference type="PROSITE" id="PS50011"/>
    </source>
</evidence>
<dbReference type="eggNOG" id="COG3899">
    <property type="taxonomic scope" value="Bacteria"/>
</dbReference>
<keyword evidence="6" id="KW-0723">Serine/threonine-protein kinase</keyword>
<reference evidence="6" key="1">
    <citation type="submission" date="2006-10" db="EMBL/GenBank/DDBJ databases">
        <title>Complete sequence of Solibacter usitatus Ellin6076.</title>
        <authorList>
            <consortium name="US DOE Joint Genome Institute"/>
            <person name="Copeland A."/>
            <person name="Lucas S."/>
            <person name="Lapidus A."/>
            <person name="Barry K."/>
            <person name="Detter J.C."/>
            <person name="Glavina del Rio T."/>
            <person name="Hammon N."/>
            <person name="Israni S."/>
            <person name="Dalin E."/>
            <person name="Tice H."/>
            <person name="Pitluck S."/>
            <person name="Thompson L.S."/>
            <person name="Brettin T."/>
            <person name="Bruce D."/>
            <person name="Han C."/>
            <person name="Tapia R."/>
            <person name="Gilna P."/>
            <person name="Schmutz J."/>
            <person name="Larimer F."/>
            <person name="Land M."/>
            <person name="Hauser L."/>
            <person name="Kyrpides N."/>
            <person name="Mikhailova N."/>
            <person name="Janssen P.H."/>
            <person name="Kuske C.R."/>
            <person name="Richardson P."/>
        </authorList>
    </citation>
    <scope>NUCLEOTIDE SEQUENCE</scope>
    <source>
        <strain evidence="6">Ellin6076</strain>
    </source>
</reference>